<dbReference type="Proteomes" id="UP000023762">
    <property type="component" value="Chromosome"/>
</dbReference>
<accession>X5H3E5</accession>
<dbReference type="PANTHER" id="PTHR30050">
    <property type="entry name" value="CHROMOSOMAL REPLICATION INITIATOR PROTEIN DNAA"/>
    <property type="match status" value="1"/>
</dbReference>
<dbReference type="PANTHER" id="PTHR30050:SF5">
    <property type="entry name" value="DNAA REGULATORY INACTIVATOR HDA"/>
    <property type="match status" value="1"/>
</dbReference>
<dbReference type="STRING" id="391036.EHF_0799"/>
<dbReference type="AlphaFoldDB" id="X5H3E5"/>
<dbReference type="GO" id="GO:0003723">
    <property type="term" value="F:RNA binding"/>
    <property type="evidence" value="ECO:0007669"/>
    <property type="project" value="InterPro"/>
</dbReference>
<evidence type="ECO:0000313" key="2">
    <source>
        <dbReference type="EMBL" id="AHX04590.1"/>
    </source>
</evidence>
<keyword evidence="3" id="KW-1185">Reference proteome</keyword>
<evidence type="ECO:0000259" key="1">
    <source>
        <dbReference type="Pfam" id="PF00910"/>
    </source>
</evidence>
<dbReference type="EMBL" id="CP007474">
    <property type="protein sequence ID" value="AHX04590.1"/>
    <property type="molecule type" value="Genomic_DNA"/>
</dbReference>
<gene>
    <name evidence="2" type="ORF">EHF_0799</name>
</gene>
<sequence length="222" mass="26074">MQLTLFNLEDSYSYHYHDYILLEQNKTTYNMLMNQEWNSFILYGKSGSGKTHLAHIWQKLKNAMFIDQYLINTKDDIGNIISNSSAFIIEDIDNIDNELSILHYYNYIKENKKLLLMTSSMAPKLLNYHIKDLKSRILHTMSAKLANPDEELLKIMLIKLFADKQIHIELKVINYILNNTERSFQNLSNIVKCIVRDLPYYNNGVTIPFVKSIIEKNDRVSI</sequence>
<dbReference type="RefSeq" id="WP_044195321.1">
    <property type="nucleotide sequence ID" value="NZ_CP007474.1"/>
</dbReference>
<dbReference type="GO" id="GO:0006270">
    <property type="term" value="P:DNA replication initiation"/>
    <property type="evidence" value="ECO:0007669"/>
    <property type="project" value="TreeGrafter"/>
</dbReference>
<name>X5H3E5_9RICK</name>
<dbReference type="eggNOG" id="COG0593">
    <property type="taxonomic scope" value="Bacteria"/>
</dbReference>
<dbReference type="OrthoDB" id="7390113at2"/>
<dbReference type="SUPFAM" id="SSF52540">
    <property type="entry name" value="P-loop containing nucleoside triphosphate hydrolases"/>
    <property type="match status" value="1"/>
</dbReference>
<dbReference type="InterPro" id="IPR000605">
    <property type="entry name" value="Helicase_SF3_ssDNA/RNA_vir"/>
</dbReference>
<dbReference type="GO" id="GO:0003724">
    <property type="term" value="F:RNA helicase activity"/>
    <property type="evidence" value="ECO:0007669"/>
    <property type="project" value="InterPro"/>
</dbReference>
<protein>
    <submittedName>
        <fullName evidence="2">Bacterial dnaA family protein</fullName>
    </submittedName>
</protein>
<dbReference type="GO" id="GO:0003688">
    <property type="term" value="F:DNA replication origin binding"/>
    <property type="evidence" value="ECO:0007669"/>
    <property type="project" value="TreeGrafter"/>
</dbReference>
<dbReference type="Gene3D" id="1.10.8.60">
    <property type="match status" value="1"/>
</dbReference>
<organism evidence="2 3">
    <name type="scientific">Ehrlichia japonica</name>
    <dbReference type="NCBI Taxonomy" id="391036"/>
    <lineage>
        <taxon>Bacteria</taxon>
        <taxon>Pseudomonadati</taxon>
        <taxon>Pseudomonadota</taxon>
        <taxon>Alphaproteobacteria</taxon>
        <taxon>Rickettsiales</taxon>
        <taxon>Anaplasmataceae</taxon>
        <taxon>Ehrlichia</taxon>
    </lineage>
</organism>
<dbReference type="GO" id="GO:0005886">
    <property type="term" value="C:plasma membrane"/>
    <property type="evidence" value="ECO:0007669"/>
    <property type="project" value="TreeGrafter"/>
</dbReference>
<proteinExistence type="predicted"/>
<evidence type="ECO:0000313" key="3">
    <source>
        <dbReference type="Proteomes" id="UP000023762"/>
    </source>
</evidence>
<dbReference type="Pfam" id="PF00910">
    <property type="entry name" value="RNA_helicase"/>
    <property type="match status" value="1"/>
</dbReference>
<dbReference type="HOGENOM" id="CLU_072265_0_1_5"/>
<dbReference type="Gene3D" id="3.40.50.300">
    <property type="entry name" value="P-loop containing nucleotide triphosphate hydrolases"/>
    <property type="match status" value="1"/>
</dbReference>
<dbReference type="KEGG" id="ehh:EHF_0799"/>
<dbReference type="InterPro" id="IPR027417">
    <property type="entry name" value="P-loop_NTPase"/>
</dbReference>
<feature type="domain" description="Helicase superfamily 3 single-stranded DNA/RNA virus" evidence="1">
    <location>
        <begin position="41"/>
        <end position="120"/>
    </location>
</feature>
<reference evidence="2 3" key="1">
    <citation type="submission" date="2014-03" db="EMBL/GenBank/DDBJ databases">
        <title>Sequencing and Comparison of Genomes and Transcriptome Profiles of Human Ehrlichiosis Agents.</title>
        <authorList>
            <person name="Lin M."/>
            <person name="Daugherty S.C."/>
            <person name="Nagaraj S."/>
            <person name="Cheng Z."/>
            <person name="Xiong Q."/>
            <person name="Lin F.-Y."/>
            <person name="Sengamalay N."/>
            <person name="Ott S."/>
            <person name="Godinez A."/>
            <person name="Tallon L.J."/>
            <person name="Sadzewicz L."/>
            <person name="Fraser C.M."/>
            <person name="Dunning Hotopp J.C."/>
            <person name="Rikihisa Y."/>
        </authorList>
    </citation>
    <scope>NUCLEOTIDE SEQUENCE [LARGE SCALE GENOMIC DNA]</scope>
    <source>
        <strain evidence="2 3">HF</strain>
    </source>
</reference>